<dbReference type="GO" id="GO:0045454">
    <property type="term" value="P:cell redox homeostasis"/>
    <property type="evidence" value="ECO:0007669"/>
    <property type="project" value="InterPro"/>
</dbReference>
<sequence>MQEIEIYTTRFCGFCHAAKRLLDERGLAYSEIDVTGDSEGRAAMTQRAAGRTSVPQIFVGTTHVGGCDDLYALDSSGKLDSLISGV</sequence>
<dbReference type="EMBL" id="CP060436">
    <property type="protein sequence ID" value="QPM91441.1"/>
    <property type="molecule type" value="Genomic_DNA"/>
</dbReference>
<gene>
    <name evidence="7" type="primary">grxC</name>
    <name evidence="7" type="ORF">PSAL_026940</name>
</gene>
<dbReference type="InterPro" id="IPR014025">
    <property type="entry name" value="Glutaredoxin_subgr"/>
</dbReference>
<accession>A0A418SBF4</accession>
<evidence type="ECO:0000313" key="7">
    <source>
        <dbReference type="EMBL" id="QPM91441.1"/>
    </source>
</evidence>
<protein>
    <recommendedName>
        <fullName evidence="5">Glutaredoxin</fullName>
    </recommendedName>
</protein>
<dbReference type="InterPro" id="IPR011900">
    <property type="entry name" value="GRX_bact"/>
</dbReference>
<dbReference type="PANTHER" id="PTHR45694">
    <property type="entry name" value="GLUTAREDOXIN 2"/>
    <property type="match status" value="1"/>
</dbReference>
<dbReference type="AlphaFoldDB" id="A0A418SBF4"/>
<keyword evidence="5" id="KW-0676">Redox-active center</keyword>
<evidence type="ECO:0000256" key="2">
    <source>
        <dbReference type="ARBA" id="ARBA00007787"/>
    </source>
</evidence>
<keyword evidence="3 5" id="KW-0813">Transport</keyword>
<keyword evidence="5" id="KW-0963">Cytoplasm</keyword>
<keyword evidence="4 5" id="KW-0249">Electron transport</keyword>
<dbReference type="PRINTS" id="PR00160">
    <property type="entry name" value="GLUTAREDOXIN"/>
</dbReference>
<dbReference type="CDD" id="cd03418">
    <property type="entry name" value="GRX_GRXb_1_3_like"/>
    <property type="match status" value="1"/>
</dbReference>
<dbReference type="OrthoDB" id="9814618at2"/>
<dbReference type="NCBIfam" id="TIGR02181">
    <property type="entry name" value="GRX_bact"/>
    <property type="match status" value="1"/>
</dbReference>
<reference evidence="7 8" key="1">
    <citation type="submission" date="2020-08" db="EMBL/GenBank/DDBJ databases">
        <title>Genome sequence of Rhodobacteraceae bacterium Lw-13e.</title>
        <authorList>
            <person name="Poehlein A."/>
            <person name="Wolter L."/>
            <person name="Daniel R."/>
            <person name="Brinkhoff T."/>
        </authorList>
    </citation>
    <scope>NUCLEOTIDE SEQUENCE [LARGE SCALE GENOMIC DNA]</scope>
    <source>
        <strain evidence="7 8">Lw-13e</strain>
    </source>
</reference>
<proteinExistence type="inferred from homology"/>
<dbReference type="InterPro" id="IPR036249">
    <property type="entry name" value="Thioredoxin-like_sf"/>
</dbReference>
<name>A0A418SBF4_9RHOB</name>
<dbReference type="PROSITE" id="PS51354">
    <property type="entry name" value="GLUTAREDOXIN_2"/>
    <property type="match status" value="1"/>
</dbReference>
<evidence type="ECO:0000256" key="4">
    <source>
        <dbReference type="ARBA" id="ARBA00022982"/>
    </source>
</evidence>
<organism evidence="7 8">
    <name type="scientific">Pseudooceanicola algae</name>
    <dbReference type="NCBI Taxonomy" id="1537215"/>
    <lineage>
        <taxon>Bacteria</taxon>
        <taxon>Pseudomonadati</taxon>
        <taxon>Pseudomonadota</taxon>
        <taxon>Alphaproteobacteria</taxon>
        <taxon>Rhodobacterales</taxon>
        <taxon>Paracoccaceae</taxon>
        <taxon>Pseudooceanicola</taxon>
    </lineage>
</organism>
<dbReference type="KEGG" id="palw:PSAL_026940"/>
<dbReference type="Pfam" id="PF00462">
    <property type="entry name" value="Glutaredoxin"/>
    <property type="match status" value="1"/>
</dbReference>
<dbReference type="Proteomes" id="UP000283786">
    <property type="component" value="Chromosome"/>
</dbReference>
<comment type="similarity">
    <text evidence="2 5">Belongs to the glutaredoxin family.</text>
</comment>
<dbReference type="SUPFAM" id="SSF52833">
    <property type="entry name" value="Thioredoxin-like"/>
    <property type="match status" value="1"/>
</dbReference>
<evidence type="ECO:0000256" key="3">
    <source>
        <dbReference type="ARBA" id="ARBA00022448"/>
    </source>
</evidence>
<dbReference type="RefSeq" id="WP_119841140.1">
    <property type="nucleotide sequence ID" value="NZ_CP060436.1"/>
</dbReference>
<evidence type="ECO:0000313" key="8">
    <source>
        <dbReference type="Proteomes" id="UP000283786"/>
    </source>
</evidence>
<dbReference type="InterPro" id="IPR002109">
    <property type="entry name" value="Glutaredoxin"/>
</dbReference>
<evidence type="ECO:0000259" key="6">
    <source>
        <dbReference type="Pfam" id="PF00462"/>
    </source>
</evidence>
<comment type="function">
    <text evidence="1 5">Has a glutathione-disulfide oxidoreductase activity in the presence of NADPH and glutathione reductase. Reduces low molecular weight disulfides and proteins.</text>
</comment>
<evidence type="ECO:0000256" key="1">
    <source>
        <dbReference type="ARBA" id="ARBA00002549"/>
    </source>
</evidence>
<feature type="domain" description="Glutaredoxin" evidence="6">
    <location>
        <begin position="4"/>
        <end position="64"/>
    </location>
</feature>
<dbReference type="GO" id="GO:0034599">
    <property type="term" value="P:cellular response to oxidative stress"/>
    <property type="evidence" value="ECO:0007669"/>
    <property type="project" value="TreeGrafter"/>
</dbReference>
<keyword evidence="8" id="KW-1185">Reference proteome</keyword>
<dbReference type="GO" id="GO:0005737">
    <property type="term" value="C:cytoplasm"/>
    <property type="evidence" value="ECO:0007669"/>
    <property type="project" value="TreeGrafter"/>
</dbReference>
<evidence type="ECO:0000256" key="5">
    <source>
        <dbReference type="RuleBase" id="RU364065"/>
    </source>
</evidence>
<dbReference type="GO" id="GO:0015038">
    <property type="term" value="F:glutathione disulfide oxidoreductase activity"/>
    <property type="evidence" value="ECO:0007669"/>
    <property type="project" value="UniProtKB-UniRule"/>
</dbReference>
<dbReference type="PANTHER" id="PTHR45694:SF18">
    <property type="entry name" value="GLUTAREDOXIN-1-RELATED"/>
    <property type="match status" value="1"/>
</dbReference>
<dbReference type="Gene3D" id="3.40.30.10">
    <property type="entry name" value="Glutaredoxin"/>
    <property type="match status" value="1"/>
</dbReference>